<feature type="domain" description="ABC transporter" evidence="3">
    <location>
        <begin position="10"/>
        <end position="247"/>
    </location>
</feature>
<dbReference type="RefSeq" id="WP_049641103.1">
    <property type="nucleotide sequence ID" value="NZ_LFTY01000001.1"/>
</dbReference>
<dbReference type="SUPFAM" id="SSF52540">
    <property type="entry name" value="P-loop containing nucleoside triphosphate hydrolases"/>
    <property type="match status" value="2"/>
</dbReference>
<evidence type="ECO:0000313" key="5">
    <source>
        <dbReference type="Proteomes" id="UP000037178"/>
    </source>
</evidence>
<protein>
    <submittedName>
        <fullName evidence="4">Ribose ABC transport system, ATP-binding protein RbsA</fullName>
    </submittedName>
</protein>
<dbReference type="Pfam" id="PF00005">
    <property type="entry name" value="ABC_tran"/>
    <property type="match status" value="2"/>
</dbReference>
<keyword evidence="1" id="KW-0547">Nucleotide-binding</keyword>
<dbReference type="CDD" id="cd03216">
    <property type="entry name" value="ABC_Carb_Monos_I"/>
    <property type="match status" value="1"/>
</dbReference>
<dbReference type="PROSITE" id="PS00211">
    <property type="entry name" value="ABC_TRANSPORTER_1"/>
    <property type="match status" value="1"/>
</dbReference>
<sequence length="507" mass="55035">MSDARTASAVEVEAVAMSMQFGDFKALDNVTLRVKAGSFHALLGENGAGKSTLVKCIMGFQAPTQGGLLVGRREARIKDPVDAQKLGLGMVYQHFTLVPSLTGKENLVIARADAPHVIDWRAETARLEEFLARMPFQAPLDRPVTDLSAGEKQRLEILKQLYLGSRFLILDEPTSVLTPNEADEVLTHVRALCQEGGLSVLMITHKFREVDQFADHVSVLRRGKLAGSARVGELSNAELTRMMIGEEFTPQETQRTKTGTHVMLNLRAASAPDQSGLKTIKIEDLKVHAGEILGIAGVSGNGQKDLMEILTGQKKLSTGAIEVDGKPYCANREESQAAQIRFVPEEPLQNACAARMSVAENLGFRNFDRTRNGGWKLLANKADLQAQGMRLIEEFNIKTTSAHSPVGVLSGGNVQRTVLARELSGDVKVLVVANPCFGLDVASVTAIRSRLIAARNRGVAVLLISEDLDEILELSDRLMVMYEGKVAFEAQTRQTTSSEVGTYMAGG</sequence>
<dbReference type="AlphaFoldDB" id="A0A0J9H2R0"/>
<evidence type="ECO:0000256" key="2">
    <source>
        <dbReference type="ARBA" id="ARBA00022840"/>
    </source>
</evidence>
<dbReference type="PANTHER" id="PTHR43790:SF4">
    <property type="entry name" value="GUANOSINE IMPORT ATP-BINDING PROTEIN NUPO"/>
    <property type="match status" value="1"/>
</dbReference>
<dbReference type="InterPro" id="IPR003593">
    <property type="entry name" value="AAA+_ATPase"/>
</dbReference>
<dbReference type="PATRIC" id="fig|1675527.3.peg.140"/>
<dbReference type="PANTHER" id="PTHR43790">
    <property type="entry name" value="CARBOHYDRATE TRANSPORT ATP-BINDING PROTEIN MG119-RELATED"/>
    <property type="match status" value="1"/>
</dbReference>
<name>A0A0J9H2R0_9RHOB</name>
<reference evidence="4 5" key="1">
    <citation type="submission" date="2015-06" db="EMBL/GenBank/DDBJ databases">
        <title>Draft genome sequence of an Alphaproteobacteria species associated to the Mediterranean sponge Oscarella lobularis.</title>
        <authorList>
            <person name="Jourda C."/>
            <person name="Santini S."/>
            <person name="Claverie J.-M."/>
        </authorList>
    </citation>
    <scope>NUCLEOTIDE SEQUENCE [LARGE SCALE GENOMIC DNA]</scope>
    <source>
        <strain evidence="4">IGS</strain>
    </source>
</reference>
<dbReference type="OrthoDB" id="9805029at2"/>
<dbReference type="InterPro" id="IPR050107">
    <property type="entry name" value="ABC_carbohydrate_import_ATPase"/>
</dbReference>
<evidence type="ECO:0000313" key="4">
    <source>
        <dbReference type="EMBL" id="KMW59963.1"/>
    </source>
</evidence>
<dbReference type="CDD" id="cd03215">
    <property type="entry name" value="ABC_Carb_Monos_II"/>
    <property type="match status" value="1"/>
</dbReference>
<dbReference type="EMBL" id="LFTY01000001">
    <property type="protein sequence ID" value="KMW59963.1"/>
    <property type="molecule type" value="Genomic_DNA"/>
</dbReference>
<organism evidence="4 5">
    <name type="scientific">Candidatus Rhodobacter oscarellae</name>
    <dbReference type="NCBI Taxonomy" id="1675527"/>
    <lineage>
        <taxon>Bacteria</taxon>
        <taxon>Pseudomonadati</taxon>
        <taxon>Pseudomonadota</taxon>
        <taxon>Alphaproteobacteria</taxon>
        <taxon>Rhodobacterales</taxon>
        <taxon>Rhodobacter group</taxon>
        <taxon>Rhodobacter</taxon>
    </lineage>
</organism>
<dbReference type="GO" id="GO:0005524">
    <property type="term" value="F:ATP binding"/>
    <property type="evidence" value="ECO:0007669"/>
    <property type="project" value="UniProtKB-KW"/>
</dbReference>
<evidence type="ECO:0000259" key="3">
    <source>
        <dbReference type="PROSITE" id="PS50893"/>
    </source>
</evidence>
<dbReference type="Gene3D" id="3.40.50.300">
    <property type="entry name" value="P-loop containing nucleotide triphosphate hydrolases"/>
    <property type="match status" value="2"/>
</dbReference>
<keyword evidence="2 4" id="KW-0067">ATP-binding</keyword>
<dbReference type="InterPro" id="IPR017871">
    <property type="entry name" value="ABC_transporter-like_CS"/>
</dbReference>
<dbReference type="Proteomes" id="UP000037178">
    <property type="component" value="Unassembled WGS sequence"/>
</dbReference>
<gene>
    <name evidence="4" type="ORF">AIOL_000112</name>
</gene>
<dbReference type="SMART" id="SM00382">
    <property type="entry name" value="AAA"/>
    <property type="match status" value="1"/>
</dbReference>
<dbReference type="STRING" id="1675527.AIOL_000112"/>
<dbReference type="InterPro" id="IPR003439">
    <property type="entry name" value="ABC_transporter-like_ATP-bd"/>
</dbReference>
<evidence type="ECO:0000256" key="1">
    <source>
        <dbReference type="ARBA" id="ARBA00022741"/>
    </source>
</evidence>
<proteinExistence type="predicted"/>
<dbReference type="PROSITE" id="PS50893">
    <property type="entry name" value="ABC_TRANSPORTER_2"/>
    <property type="match status" value="2"/>
</dbReference>
<keyword evidence="5" id="KW-1185">Reference proteome</keyword>
<dbReference type="InterPro" id="IPR027417">
    <property type="entry name" value="P-loop_NTPase"/>
</dbReference>
<comment type="caution">
    <text evidence="4">The sequence shown here is derived from an EMBL/GenBank/DDBJ whole genome shotgun (WGS) entry which is preliminary data.</text>
</comment>
<dbReference type="GO" id="GO:0016887">
    <property type="term" value="F:ATP hydrolysis activity"/>
    <property type="evidence" value="ECO:0007669"/>
    <property type="project" value="InterPro"/>
</dbReference>
<feature type="domain" description="ABC transporter" evidence="3">
    <location>
        <begin position="264"/>
        <end position="506"/>
    </location>
</feature>
<accession>A0A0J9H2R0</accession>